<dbReference type="Proteomes" id="UP000177588">
    <property type="component" value="Unassembled WGS sequence"/>
</dbReference>
<gene>
    <name evidence="1" type="ORF">A2Z24_02235</name>
</gene>
<sequence length="61" mass="7027">MRKNPVAFVLLLSLITIVAWIVLQVFQIQTKPIPTPNQKLMQELNPELDKSVLEELKKSLK</sequence>
<organism evidence="1 2">
    <name type="scientific">Candidatus Woykebacteria bacterium RBG_16_44_10</name>
    <dbReference type="NCBI Taxonomy" id="1802597"/>
    <lineage>
        <taxon>Bacteria</taxon>
        <taxon>Candidatus Woykeibacteriota</taxon>
    </lineage>
</organism>
<proteinExistence type="predicted"/>
<dbReference type="AlphaFoldDB" id="A0A1G1WFY4"/>
<dbReference type="EMBL" id="MHCT01000003">
    <property type="protein sequence ID" value="OGY26616.1"/>
    <property type="molecule type" value="Genomic_DNA"/>
</dbReference>
<evidence type="ECO:0000313" key="2">
    <source>
        <dbReference type="Proteomes" id="UP000177588"/>
    </source>
</evidence>
<name>A0A1G1WFY4_9BACT</name>
<comment type="caution">
    <text evidence="1">The sequence shown here is derived from an EMBL/GenBank/DDBJ whole genome shotgun (WGS) entry which is preliminary data.</text>
</comment>
<protein>
    <submittedName>
        <fullName evidence="1">Uncharacterized protein</fullName>
    </submittedName>
</protein>
<accession>A0A1G1WFY4</accession>
<reference evidence="1 2" key="1">
    <citation type="journal article" date="2016" name="Nat. Commun.">
        <title>Thousands of microbial genomes shed light on interconnected biogeochemical processes in an aquifer system.</title>
        <authorList>
            <person name="Anantharaman K."/>
            <person name="Brown C.T."/>
            <person name="Hug L.A."/>
            <person name="Sharon I."/>
            <person name="Castelle C.J."/>
            <person name="Probst A.J."/>
            <person name="Thomas B.C."/>
            <person name="Singh A."/>
            <person name="Wilkins M.J."/>
            <person name="Karaoz U."/>
            <person name="Brodie E.L."/>
            <person name="Williams K.H."/>
            <person name="Hubbard S.S."/>
            <person name="Banfield J.F."/>
        </authorList>
    </citation>
    <scope>NUCLEOTIDE SEQUENCE [LARGE SCALE GENOMIC DNA]</scope>
</reference>
<evidence type="ECO:0000313" key="1">
    <source>
        <dbReference type="EMBL" id="OGY26616.1"/>
    </source>
</evidence>
<dbReference type="STRING" id="1802597.A2Z24_02235"/>